<dbReference type="InterPro" id="IPR015421">
    <property type="entry name" value="PyrdxlP-dep_Trfase_major"/>
</dbReference>
<keyword evidence="6 10" id="KW-0093">Biotin biosynthesis</keyword>
<comment type="function">
    <text evidence="10">Catalyzes the transfer of the alpha-amino group from S-adenosyl-L-methionine (SAM) to 7-keto-8-aminopelargonic acid (KAPA) to form 7,8-diaminopelargonic acid (DAPA). It is the only aminotransferase known to utilize SAM as an amino donor.</text>
</comment>
<proteinExistence type="inferred from homology"/>
<evidence type="ECO:0000313" key="11">
    <source>
        <dbReference type="EMBL" id="AOP48359.1"/>
    </source>
</evidence>
<feature type="binding site" evidence="10">
    <location>
        <position position="401"/>
    </location>
    <ligand>
        <name>substrate</name>
    </ligand>
</feature>
<evidence type="ECO:0000256" key="4">
    <source>
        <dbReference type="ARBA" id="ARBA00022679"/>
    </source>
</evidence>
<evidence type="ECO:0000256" key="10">
    <source>
        <dbReference type="HAMAP-Rule" id="MF_00834"/>
    </source>
</evidence>
<feature type="binding site" evidence="10">
    <location>
        <position position="255"/>
    </location>
    <ligand>
        <name>pyridoxal 5'-phosphate</name>
        <dbReference type="ChEBI" id="CHEBI:597326"/>
    </ligand>
</feature>
<dbReference type="FunFam" id="3.40.640.10:FF:000041">
    <property type="entry name" value="Adenosylmethionine-8-amino-7-oxononanoate aminotransferase"/>
    <property type="match status" value="1"/>
</dbReference>
<dbReference type="UniPathway" id="UPA00078">
    <property type="reaction ID" value="UER00160"/>
</dbReference>
<keyword evidence="10" id="KW-0963">Cytoplasm</keyword>
<dbReference type="OrthoDB" id="9801052at2"/>
<feature type="binding site" evidence="10">
    <location>
        <begin position="121"/>
        <end position="122"/>
    </location>
    <ligand>
        <name>pyridoxal 5'-phosphate</name>
        <dbReference type="ChEBI" id="CHEBI:597326"/>
    </ligand>
</feature>
<keyword evidence="5 10" id="KW-0949">S-adenosyl-L-methionine</keyword>
<dbReference type="NCBIfam" id="TIGR00508">
    <property type="entry name" value="bioA"/>
    <property type="match status" value="1"/>
</dbReference>
<dbReference type="PANTHER" id="PTHR42684">
    <property type="entry name" value="ADENOSYLMETHIONINE-8-AMINO-7-OXONONANOATE AMINOTRANSFERASE"/>
    <property type="match status" value="1"/>
</dbReference>
<dbReference type="Pfam" id="PF00202">
    <property type="entry name" value="Aminotran_3"/>
    <property type="match status" value="1"/>
</dbReference>
<dbReference type="EMBL" id="CP017157">
    <property type="protein sequence ID" value="AOP48359.1"/>
    <property type="molecule type" value="Genomic_DNA"/>
</dbReference>
<dbReference type="GO" id="GO:0030170">
    <property type="term" value="F:pyridoxal phosphate binding"/>
    <property type="evidence" value="ECO:0007669"/>
    <property type="project" value="UniProtKB-UniRule"/>
</dbReference>
<dbReference type="GO" id="GO:0004015">
    <property type="term" value="F:adenosylmethionine-8-amino-7-oxononanoate transaminase activity"/>
    <property type="evidence" value="ECO:0007669"/>
    <property type="project" value="UniProtKB-UniRule"/>
</dbReference>
<evidence type="ECO:0000256" key="8">
    <source>
        <dbReference type="ARBA" id="ARBA00048449"/>
    </source>
</evidence>
<feature type="site" description="Participates in the substrate recognition with KAPA and in a stacking interaction with the adenine ring of SAM" evidence="10">
    <location>
        <position position="22"/>
    </location>
</feature>
<feature type="binding site" evidence="10">
    <location>
        <position position="61"/>
    </location>
    <ligand>
        <name>substrate</name>
    </ligand>
</feature>
<accession>A0A1D7VNM1</accession>
<gene>
    <name evidence="10" type="primary">bioA</name>
    <name evidence="11" type="ORF">SL103_20860</name>
</gene>
<dbReference type="EC" id="2.6.1.62" evidence="10"/>
<dbReference type="CDD" id="cd00610">
    <property type="entry name" value="OAT_like"/>
    <property type="match status" value="1"/>
</dbReference>
<comment type="subcellular location">
    <subcellularLocation>
        <location evidence="10">Cytoplasm</location>
    </subcellularLocation>
</comment>
<comment type="pathway">
    <text evidence="2 10">Cofactor biosynthesis; biotin biosynthesis; 7,8-diaminononanoate from 8-amino-7-oxononanoate (SAM route): step 1/1.</text>
</comment>
<sequence length="434" mass="46329">MPEPLAPRDLLALDRQHVWHPYGPMPGTATPLLVESASGVRLRLAEPAEGQSELVDGMSSWWSAVHGYNHPVLNDAARGQLERMSHVMFGGLTHEPGVRLAKRLVDITPEPLQHVFLADSGSVSVEVAVKMCLQYWRSVGKPAKQRLLTWRGGYHGDTWQPMSVCDPEGGMHELWQGVLPRQIFADTPPAGFDAPPDEAYAAHLRELIGRHADELAAVIVEPVVQGAGGMSFHSPGYLRVLREACDAHDVLLVLDEIATGFGRTGTLFAAEHAGIAPDVMCVGKALTGGYLTLAATLCTTAVAEGISRGELPVLAHGPTFMGNPLAAAVADASIGLLLSQDWAREVKRIESGLTEALAPAGELPGVRDVRVLGAIGVVQLDHPVDLAAATRAAVREGVWLRPFRDLIYTMPPYITADDDVARIGAAVCAAAREG</sequence>
<dbReference type="PROSITE" id="PS00600">
    <property type="entry name" value="AA_TRANSFER_CLASS_3"/>
    <property type="match status" value="1"/>
</dbReference>
<dbReference type="InterPro" id="IPR049704">
    <property type="entry name" value="Aminotrans_3_PPA_site"/>
</dbReference>
<organism evidence="11 12">
    <name type="scientific">Streptomyces lydicus</name>
    <dbReference type="NCBI Taxonomy" id="47763"/>
    <lineage>
        <taxon>Bacteria</taxon>
        <taxon>Bacillati</taxon>
        <taxon>Actinomycetota</taxon>
        <taxon>Actinomycetes</taxon>
        <taxon>Kitasatosporales</taxon>
        <taxon>Streptomycetaceae</taxon>
        <taxon>Streptomyces</taxon>
    </lineage>
</organism>
<dbReference type="KEGG" id="slc:SL103_20860"/>
<evidence type="ECO:0000256" key="7">
    <source>
        <dbReference type="ARBA" id="ARBA00022898"/>
    </source>
</evidence>
<comment type="cofactor">
    <cofactor evidence="1 10">
        <name>pyridoxal 5'-phosphate</name>
        <dbReference type="ChEBI" id="CHEBI:597326"/>
    </cofactor>
</comment>
<reference evidence="11 12" key="1">
    <citation type="submission" date="2016-09" db="EMBL/GenBank/DDBJ databases">
        <title>Complete genome sequencing of Streptomyces lydicus 103 and metabolic pathways analysis of antibiotic biosynthesis.</title>
        <authorList>
            <person name="Jia N."/>
            <person name="Ding M.-Z."/>
            <person name="Gao F."/>
            <person name="Yuan Y.-J."/>
        </authorList>
    </citation>
    <scope>NUCLEOTIDE SEQUENCE [LARGE SCALE GENOMIC DNA]</scope>
    <source>
        <strain evidence="11 12">103</strain>
    </source>
</reference>
<feature type="binding site" evidence="10">
    <location>
        <position position="154"/>
    </location>
    <ligand>
        <name>substrate</name>
    </ligand>
</feature>
<dbReference type="Gene3D" id="3.40.640.10">
    <property type="entry name" value="Type I PLP-dependent aspartate aminotransferase-like (Major domain)"/>
    <property type="match status" value="1"/>
</dbReference>
<evidence type="ECO:0000256" key="1">
    <source>
        <dbReference type="ARBA" id="ARBA00001933"/>
    </source>
</evidence>
<evidence type="ECO:0000256" key="3">
    <source>
        <dbReference type="ARBA" id="ARBA00022576"/>
    </source>
</evidence>
<dbReference type="InterPro" id="IPR005814">
    <property type="entry name" value="Aminotrans_3"/>
</dbReference>
<keyword evidence="12" id="KW-1185">Reference proteome</keyword>
<dbReference type="SUPFAM" id="SSF53383">
    <property type="entry name" value="PLP-dependent transferases"/>
    <property type="match status" value="1"/>
</dbReference>
<keyword evidence="4 10" id="KW-0808">Transferase</keyword>
<feature type="binding site" evidence="10">
    <location>
        <position position="284"/>
    </location>
    <ligand>
        <name>substrate</name>
    </ligand>
</feature>
<dbReference type="HAMAP" id="MF_00834">
    <property type="entry name" value="BioA"/>
    <property type="match status" value="1"/>
</dbReference>
<evidence type="ECO:0000256" key="6">
    <source>
        <dbReference type="ARBA" id="ARBA00022756"/>
    </source>
</evidence>
<comment type="similarity">
    <text evidence="9 10">Belongs to the class-III pyridoxal-phosphate-dependent aminotransferase family. BioA subfamily.</text>
</comment>
<comment type="subunit">
    <text evidence="10">Homodimer.</text>
</comment>
<dbReference type="PANTHER" id="PTHR42684:SF17">
    <property type="entry name" value="ADENOSYLMETHIONINE-8-AMINO-7-OXONONANOATE AMINOTRANSFERASE"/>
    <property type="match status" value="1"/>
</dbReference>
<keyword evidence="7 10" id="KW-0663">Pyridoxal phosphate</keyword>
<dbReference type="Gene3D" id="3.90.1150.10">
    <property type="entry name" value="Aspartate Aminotransferase, domain 1"/>
    <property type="match status" value="1"/>
</dbReference>
<evidence type="ECO:0000256" key="9">
    <source>
        <dbReference type="ARBA" id="ARBA00060970"/>
    </source>
</evidence>
<dbReference type="InterPro" id="IPR015424">
    <property type="entry name" value="PyrdxlP-dep_Trfase"/>
</dbReference>
<feature type="binding site" evidence="10">
    <location>
        <begin position="318"/>
        <end position="319"/>
    </location>
    <ligand>
        <name>pyridoxal 5'-phosphate</name>
        <dbReference type="ChEBI" id="CHEBI:597326"/>
    </ligand>
</feature>
<evidence type="ECO:0000313" key="12">
    <source>
        <dbReference type="Proteomes" id="UP000094094"/>
    </source>
</evidence>
<dbReference type="RefSeq" id="WP_069570492.1">
    <property type="nucleotide sequence ID" value="NZ_CP017157.1"/>
</dbReference>
<evidence type="ECO:0000256" key="2">
    <source>
        <dbReference type="ARBA" id="ARBA00005063"/>
    </source>
</evidence>
<keyword evidence="3 10" id="KW-0032">Aminotransferase</keyword>
<dbReference type="InterPro" id="IPR005815">
    <property type="entry name" value="BioA"/>
</dbReference>
<comment type="catalytic activity">
    <reaction evidence="8 10">
        <text>(8S)-8-amino-7-oxononanoate + S-adenosyl-L-methionine = S-adenosyl-4-methylsulfanyl-2-oxobutanoate + (7R,8S)-7,8-diammoniononanoate</text>
        <dbReference type="Rhea" id="RHEA:16861"/>
        <dbReference type="ChEBI" id="CHEBI:16490"/>
        <dbReference type="ChEBI" id="CHEBI:59789"/>
        <dbReference type="ChEBI" id="CHEBI:149468"/>
        <dbReference type="ChEBI" id="CHEBI:149469"/>
        <dbReference type="EC" id="2.6.1.62"/>
    </reaction>
</comment>
<feature type="binding site" evidence="10">
    <location>
        <position position="317"/>
    </location>
    <ligand>
        <name>substrate</name>
    </ligand>
</feature>
<feature type="modified residue" description="N6-(pyridoxal phosphate)lysine" evidence="10">
    <location>
        <position position="284"/>
    </location>
</feature>
<evidence type="ECO:0000256" key="5">
    <source>
        <dbReference type="ARBA" id="ARBA00022691"/>
    </source>
</evidence>
<name>A0A1D7VNM1_9ACTN</name>
<dbReference type="AlphaFoldDB" id="A0A1D7VNM1"/>
<dbReference type="NCBIfam" id="NF004624">
    <property type="entry name" value="PRK05964.1"/>
    <property type="match status" value="1"/>
</dbReference>
<dbReference type="GO" id="GO:0005737">
    <property type="term" value="C:cytoplasm"/>
    <property type="evidence" value="ECO:0007669"/>
    <property type="project" value="UniProtKB-SubCell"/>
</dbReference>
<dbReference type="Proteomes" id="UP000094094">
    <property type="component" value="Chromosome"/>
</dbReference>
<protein>
    <recommendedName>
        <fullName evidence="10">Adenosylmethionine-8-amino-7-oxononanoate aminotransferase</fullName>
        <ecNumber evidence="10">2.6.1.62</ecNumber>
    </recommendedName>
    <alternativeName>
        <fullName evidence="10">7,8-diamino-pelargonic acid aminotransferase</fullName>
        <shortName evidence="10">DAPA AT</shortName>
        <shortName evidence="10">DAPA aminotransferase</shortName>
    </alternativeName>
    <alternativeName>
        <fullName evidence="10">7,8-diaminononanoate synthase</fullName>
        <shortName evidence="10">DANS</shortName>
    </alternativeName>
    <alternativeName>
        <fullName evidence="10">Diaminopelargonic acid synthase</fullName>
    </alternativeName>
</protein>
<dbReference type="GO" id="GO:0009102">
    <property type="term" value="P:biotin biosynthetic process"/>
    <property type="evidence" value="ECO:0007669"/>
    <property type="project" value="UniProtKB-UniRule"/>
</dbReference>
<dbReference type="InterPro" id="IPR015422">
    <property type="entry name" value="PyrdxlP-dep_Trfase_small"/>
</dbReference>